<proteinExistence type="predicted"/>
<dbReference type="RefSeq" id="WP_121622385.1">
    <property type="nucleotide sequence ID" value="NZ_JACIIW010000006.1"/>
</dbReference>
<reference evidence="1 2" key="1">
    <citation type="submission" date="2018-10" db="EMBL/GenBank/DDBJ databases">
        <title>Xanthobacter tagetidis genome sequencing and assembly.</title>
        <authorList>
            <person name="Maclea K.S."/>
            <person name="Goen A.E."/>
            <person name="Fatima S.A."/>
        </authorList>
    </citation>
    <scope>NUCLEOTIDE SEQUENCE [LARGE SCALE GENOMIC DNA]</scope>
    <source>
        <strain evidence="1 2">ATCC 700314</strain>
    </source>
</reference>
<dbReference type="Proteomes" id="UP000269692">
    <property type="component" value="Unassembled WGS sequence"/>
</dbReference>
<keyword evidence="2" id="KW-1185">Reference proteome</keyword>
<organism evidence="1 2">
    <name type="scientific">Xanthobacter tagetidis</name>
    <dbReference type="NCBI Taxonomy" id="60216"/>
    <lineage>
        <taxon>Bacteria</taxon>
        <taxon>Pseudomonadati</taxon>
        <taxon>Pseudomonadota</taxon>
        <taxon>Alphaproteobacteria</taxon>
        <taxon>Hyphomicrobiales</taxon>
        <taxon>Xanthobacteraceae</taxon>
        <taxon>Xanthobacter</taxon>
    </lineage>
</organism>
<protein>
    <submittedName>
        <fullName evidence="1">Uncharacterized protein</fullName>
    </submittedName>
</protein>
<accession>A0A3L7AMD2</accession>
<dbReference type="EMBL" id="RCTF01000003">
    <property type="protein sequence ID" value="RLP80592.1"/>
    <property type="molecule type" value="Genomic_DNA"/>
</dbReference>
<evidence type="ECO:0000313" key="1">
    <source>
        <dbReference type="EMBL" id="RLP80592.1"/>
    </source>
</evidence>
<evidence type="ECO:0000313" key="2">
    <source>
        <dbReference type="Proteomes" id="UP000269692"/>
    </source>
</evidence>
<dbReference type="AlphaFoldDB" id="A0A3L7AMD2"/>
<comment type="caution">
    <text evidence="1">The sequence shown here is derived from an EMBL/GenBank/DDBJ whole genome shotgun (WGS) entry which is preliminary data.</text>
</comment>
<sequence>MSETIFSTTIFLRFPDRETARAAFALYGSGTVEGPDGAPVWPSCGTYEGYRYDIAVVGADGTIFRPTGATIEADPDLGPMPVLEPVAGFHVNVLWQGPAELIPDFGAAQIYPVTPECVFAAA</sequence>
<gene>
    <name evidence="1" type="ORF">D9R14_05970</name>
</gene>
<name>A0A3L7AMD2_9HYPH</name>